<name>A0AAJ6P115_9PAST</name>
<dbReference type="AlphaFoldDB" id="A0AAJ6P115"/>
<sequence>MDNKTQYFWVKWDKEPFLSGKVEYEKLSNKEKEILKLFLSMFFSDEAKVKCGSIRMTNVYGFKHMFERFKIPSLNIDGFYMSKYAFAYALELEKEFLVIKTNDDDLLVNINSNFVKQVNIVIKNLY</sequence>
<protein>
    <submittedName>
        <fullName evidence="1">Uncharacterized protein</fullName>
    </submittedName>
</protein>
<dbReference type="RefSeq" id="WP_306373770.1">
    <property type="nucleotide sequence ID" value="NZ_JASAYK010000002.1"/>
</dbReference>
<accession>A0AAJ6P115</accession>
<organism evidence="1 2">
    <name type="scientific">Phocoenobacter skyensis</name>
    <dbReference type="NCBI Taxonomy" id="97481"/>
    <lineage>
        <taxon>Bacteria</taxon>
        <taxon>Pseudomonadati</taxon>
        <taxon>Pseudomonadota</taxon>
        <taxon>Gammaproteobacteria</taxon>
        <taxon>Pasteurellales</taxon>
        <taxon>Pasteurellaceae</taxon>
        <taxon>Phocoenobacter</taxon>
    </lineage>
</organism>
<dbReference type="Proteomes" id="UP001236239">
    <property type="component" value="Unassembled WGS sequence"/>
</dbReference>
<comment type="caution">
    <text evidence="1">The sequence shown here is derived from an EMBL/GenBank/DDBJ whole genome shotgun (WGS) entry which is preliminary data.</text>
</comment>
<evidence type="ECO:0000313" key="2">
    <source>
        <dbReference type="Proteomes" id="UP001236239"/>
    </source>
</evidence>
<reference evidence="1" key="1">
    <citation type="journal article" date="2023" name="Front. Microbiol.">
        <title>Phylogeography and host specificity of Pasteurellaceae pathogenic to sea-farmed fish in the north-east Atlantic.</title>
        <authorList>
            <person name="Gulla S."/>
            <person name="Colquhoun D.J."/>
            <person name="Olsen A.B."/>
            <person name="Spilsberg B."/>
            <person name="Lagesen K."/>
            <person name="Aakesson C.P."/>
            <person name="Strom S."/>
            <person name="Manji F."/>
            <person name="Birkbeck T.H."/>
            <person name="Nilsen H.K."/>
        </authorList>
    </citation>
    <scope>NUCLEOTIDE SEQUENCE</scope>
    <source>
        <strain evidence="1">TW16_20</strain>
    </source>
</reference>
<evidence type="ECO:0000313" key="1">
    <source>
        <dbReference type="EMBL" id="MDP8173163.1"/>
    </source>
</evidence>
<dbReference type="EMBL" id="JASAYQ010000011">
    <property type="protein sequence ID" value="MDP8173163.1"/>
    <property type="molecule type" value="Genomic_DNA"/>
</dbReference>
<gene>
    <name evidence="1" type="ORF">QJU93_07305</name>
</gene>
<proteinExistence type="predicted"/>